<name>A0A5M6A0X5_9BACE</name>
<reference evidence="2 3" key="1">
    <citation type="journal article" date="2019" name="Nat. Med.">
        <title>A library of human gut bacterial isolates paired with longitudinal multiomics data enables mechanistic microbiome research.</title>
        <authorList>
            <person name="Poyet M."/>
            <person name="Groussin M."/>
            <person name="Gibbons S.M."/>
            <person name="Avila-Pacheco J."/>
            <person name="Jiang X."/>
            <person name="Kearney S.M."/>
            <person name="Perrotta A.R."/>
            <person name="Berdy B."/>
            <person name="Zhao S."/>
            <person name="Lieberman T.D."/>
            <person name="Swanson P.K."/>
            <person name="Smith M."/>
            <person name="Roesemann S."/>
            <person name="Alexander J.E."/>
            <person name="Rich S.A."/>
            <person name="Livny J."/>
            <person name="Vlamakis H."/>
            <person name="Clish C."/>
            <person name="Bullock K."/>
            <person name="Deik A."/>
            <person name="Scott J."/>
            <person name="Pierce K.A."/>
            <person name="Xavier R.J."/>
            <person name="Alm E.J."/>
        </authorList>
    </citation>
    <scope>NUCLEOTIDE SEQUENCE [LARGE SCALE GENOMIC DNA]</scope>
    <source>
        <strain evidence="2 3">BIOML-A7</strain>
    </source>
</reference>
<organism evidence="2 3">
    <name type="scientific">Bacteroides cellulosilyticus</name>
    <dbReference type="NCBI Taxonomy" id="246787"/>
    <lineage>
        <taxon>Bacteria</taxon>
        <taxon>Pseudomonadati</taxon>
        <taxon>Bacteroidota</taxon>
        <taxon>Bacteroidia</taxon>
        <taxon>Bacteroidales</taxon>
        <taxon>Bacteroidaceae</taxon>
        <taxon>Bacteroides</taxon>
    </lineage>
</organism>
<keyword evidence="2" id="KW-0808">Transferase</keyword>
<evidence type="ECO:0000259" key="1">
    <source>
        <dbReference type="Pfam" id="PF00535"/>
    </source>
</evidence>
<evidence type="ECO:0000313" key="3">
    <source>
        <dbReference type="Proteomes" id="UP000325055"/>
    </source>
</evidence>
<dbReference type="PANTHER" id="PTHR22916:SF3">
    <property type="entry name" value="UDP-GLCNAC:BETAGAL BETA-1,3-N-ACETYLGLUCOSAMINYLTRANSFERASE-LIKE PROTEIN 1"/>
    <property type="match status" value="1"/>
</dbReference>
<dbReference type="Pfam" id="PF00535">
    <property type="entry name" value="Glycos_transf_2"/>
    <property type="match status" value="1"/>
</dbReference>
<protein>
    <submittedName>
        <fullName evidence="2">Glycosyltransferase</fullName>
    </submittedName>
</protein>
<sequence length="307" mass="35495">MLILKLIEDKFMSVSVIIPIYNSQTFLNDLFEALNKVRFDDNDEVLLIDNGSTDTSADICLANVTNYPNLYKYYRYVDKAGSYAARNFAVNKAKGRILVFTDSDTKPVSNWIQGIKSSISEGCVIAGKISLEIVEHNIWEYYDFMAHLNSEKEFLNSNVATANMAVLKEDFVKVGFFEDRFSGGDYEWSTRAVSKGLKINYCPDIMVSHPTRKTFEQIMNKECRIAYGVGNHYNNLQRHVGELAIIFFLKIFKFDTNYRCSKYFYSKNFSIKEIFYFNVKYLCVRIGQLKSAIKGYRNIDPRIINLK</sequence>
<proteinExistence type="predicted"/>
<dbReference type="PANTHER" id="PTHR22916">
    <property type="entry name" value="GLYCOSYLTRANSFERASE"/>
    <property type="match status" value="1"/>
</dbReference>
<dbReference type="GO" id="GO:0016758">
    <property type="term" value="F:hexosyltransferase activity"/>
    <property type="evidence" value="ECO:0007669"/>
    <property type="project" value="UniProtKB-ARBA"/>
</dbReference>
<accession>A0A5M6A0X5</accession>
<evidence type="ECO:0000313" key="2">
    <source>
        <dbReference type="EMBL" id="KAA5402048.1"/>
    </source>
</evidence>
<dbReference type="InterPro" id="IPR029044">
    <property type="entry name" value="Nucleotide-diphossugar_trans"/>
</dbReference>
<comment type="caution">
    <text evidence="2">The sequence shown here is derived from an EMBL/GenBank/DDBJ whole genome shotgun (WGS) entry which is preliminary data.</text>
</comment>
<dbReference type="SUPFAM" id="SSF53448">
    <property type="entry name" value="Nucleotide-diphospho-sugar transferases"/>
    <property type="match status" value="1"/>
</dbReference>
<dbReference type="Gene3D" id="3.90.550.10">
    <property type="entry name" value="Spore Coat Polysaccharide Biosynthesis Protein SpsA, Chain A"/>
    <property type="match status" value="1"/>
</dbReference>
<dbReference type="AlphaFoldDB" id="A0A5M6A0X5"/>
<gene>
    <name evidence="2" type="ORF">F2Y86_26765</name>
</gene>
<dbReference type="InterPro" id="IPR001173">
    <property type="entry name" value="Glyco_trans_2-like"/>
</dbReference>
<dbReference type="Proteomes" id="UP000325055">
    <property type="component" value="Unassembled WGS sequence"/>
</dbReference>
<feature type="domain" description="Glycosyltransferase 2-like" evidence="1">
    <location>
        <begin position="15"/>
        <end position="143"/>
    </location>
</feature>
<dbReference type="EMBL" id="VVYW01000042">
    <property type="protein sequence ID" value="KAA5402048.1"/>
    <property type="molecule type" value="Genomic_DNA"/>
</dbReference>